<dbReference type="RefSeq" id="WP_050766422.1">
    <property type="nucleotide sequence ID" value="NZ_CADEUB010000033.1"/>
</dbReference>
<protein>
    <submittedName>
        <fullName evidence="1">Uncharacterized protein</fullName>
    </submittedName>
</protein>
<dbReference type="EMBL" id="CP021069">
    <property type="protein sequence ID" value="AWG31095.1"/>
    <property type="molecule type" value="Genomic_DNA"/>
</dbReference>
<dbReference type="AlphaFoldDB" id="A0AAD0J1T9"/>
<organism evidence="1 2">
    <name type="scientific">Burkholderia cenocepacia</name>
    <dbReference type="NCBI Taxonomy" id="95486"/>
    <lineage>
        <taxon>Bacteria</taxon>
        <taxon>Pseudomonadati</taxon>
        <taxon>Pseudomonadota</taxon>
        <taxon>Betaproteobacteria</taxon>
        <taxon>Burkholderiales</taxon>
        <taxon>Burkholderiaceae</taxon>
        <taxon>Burkholderia</taxon>
        <taxon>Burkholderia cepacia complex</taxon>
    </lineage>
</organism>
<proteinExistence type="predicted"/>
<gene>
    <name evidence="1" type="ORF">B9Z07_19760</name>
</gene>
<accession>A0AAD0J1T9</accession>
<dbReference type="Proteomes" id="UP000244809">
    <property type="component" value="Chromosome 3"/>
</dbReference>
<reference evidence="1 2" key="1">
    <citation type="submission" date="2017-04" db="EMBL/GenBank/DDBJ databases">
        <title>Complete genome sequence of Burkholderia cenocepacia PC184 Midwest clone.</title>
        <authorList>
            <person name="Mulks M.H."/>
            <person name="Cooper V.S."/>
        </authorList>
    </citation>
    <scope>NUCLEOTIDE SEQUENCE [LARGE SCALE GENOMIC DNA]</scope>
    <source>
        <strain evidence="1 2">PC184 Mulks</strain>
    </source>
</reference>
<sequence length="292" mass="32742">MSHPFLVPLTVTATGKLRGEKGRTPQIQSGTHWYVLSDAGTELSAEFEAVLQREAASRPDIGIFYVDHRFRSGEVPDLRPEFDLTMLLAYDYIGLPIAVHANVLAKLHADAILHGPAFSYALLLQAVRAGIPIGRIAQLLATREKRYPQVPREDRQRVIKDWLGQDHVRFELKPGIPSYALQLRRIEELPPVTLCIPTRQGRTPGDDSAKESRPFITGLLETIARLDYPMDRLRVIVGDDLADGSAYADKPWPFELTRVVTPPSARRTVQLCKEDEPALAIEPDRADRADER</sequence>
<evidence type="ECO:0000313" key="2">
    <source>
        <dbReference type="Proteomes" id="UP000244809"/>
    </source>
</evidence>
<evidence type="ECO:0000313" key="1">
    <source>
        <dbReference type="EMBL" id="AWG31095.1"/>
    </source>
</evidence>
<name>A0AAD0J1T9_9BURK</name>